<dbReference type="Pfam" id="PF06094">
    <property type="entry name" value="GGACT"/>
    <property type="match status" value="1"/>
</dbReference>
<sequence>MVARIVLIVLFPVAWPIYFVLWCKRNPEEVRHAVGSARDLIRRHPKRAAWLGVVFGVIGLIGHLADGEFLAMGVGAVVASWCALLLVKWKRQETGAAKAEVVAPGLDDVVAPGLDDSGERFDVTTAEPIGSAGGKRVGVVGRERRRGVSARAGDEGEAYAEVGAQRPGGVASGNDSLFVYGTLQFPRVLRELIGRSPESAPITVAGWRVAALPGRIYPGLVPDTDGLAHGLLLRGLHADERAILDAFEDAEYELRVLDTEHGPVPTYVWTADVAAQDWHPADFAATHLDSFVTECEQWRAAS</sequence>
<dbReference type="AlphaFoldDB" id="A0A931I853"/>
<keyword evidence="3" id="KW-0472">Membrane</keyword>
<dbReference type="InterPro" id="IPR013024">
    <property type="entry name" value="GGCT-like"/>
</dbReference>
<keyword evidence="6" id="KW-1185">Reference proteome</keyword>
<dbReference type="CDD" id="cd06661">
    <property type="entry name" value="GGCT_like"/>
    <property type="match status" value="1"/>
</dbReference>
<keyword evidence="3" id="KW-1133">Transmembrane helix</keyword>
<dbReference type="Proteomes" id="UP000655751">
    <property type="component" value="Unassembled WGS sequence"/>
</dbReference>
<proteinExistence type="predicted"/>
<dbReference type="InterPro" id="IPR045038">
    <property type="entry name" value="AIG2-like"/>
</dbReference>
<name>A0A931I853_9NOCA</name>
<dbReference type="Gene3D" id="3.10.490.10">
    <property type="entry name" value="Gamma-glutamyl cyclotransferase-like"/>
    <property type="match status" value="1"/>
</dbReference>
<dbReference type="PANTHER" id="PTHR31544:SF2">
    <property type="entry name" value="AIG2-LIKE PROTEIN D"/>
    <property type="match status" value="1"/>
</dbReference>
<protein>
    <recommendedName>
        <fullName evidence="2">Putative gamma-glutamylcyclotransferase</fullName>
    </recommendedName>
</protein>
<evidence type="ECO:0000259" key="4">
    <source>
        <dbReference type="Pfam" id="PF06094"/>
    </source>
</evidence>
<reference evidence="5" key="1">
    <citation type="submission" date="2020-11" db="EMBL/GenBank/DDBJ databases">
        <title>Nocardia NEAU-351.nov., a novel actinomycete isolated from the cow dung.</title>
        <authorList>
            <person name="Zhang X."/>
        </authorList>
    </citation>
    <scope>NUCLEOTIDE SEQUENCE</scope>
    <source>
        <strain evidence="5">NEAU-351</strain>
    </source>
</reference>
<keyword evidence="1" id="KW-0808">Transferase</keyword>
<dbReference type="EMBL" id="JADMLG010000001">
    <property type="protein sequence ID" value="MBH0775143.1"/>
    <property type="molecule type" value="Genomic_DNA"/>
</dbReference>
<dbReference type="RefSeq" id="WP_198428048.1">
    <property type="nucleotide sequence ID" value="NZ_JADMLG010000001.1"/>
</dbReference>
<gene>
    <name evidence="5" type="ORF">IT779_02445</name>
</gene>
<evidence type="ECO:0000313" key="6">
    <source>
        <dbReference type="Proteomes" id="UP000655751"/>
    </source>
</evidence>
<comment type="caution">
    <text evidence="5">The sequence shown here is derived from an EMBL/GenBank/DDBJ whole genome shotgun (WGS) entry which is preliminary data.</text>
</comment>
<evidence type="ECO:0000256" key="3">
    <source>
        <dbReference type="SAM" id="Phobius"/>
    </source>
</evidence>
<dbReference type="SUPFAM" id="SSF110857">
    <property type="entry name" value="Gamma-glutamyl cyclotransferase-like"/>
    <property type="match status" value="1"/>
</dbReference>
<evidence type="ECO:0000256" key="1">
    <source>
        <dbReference type="ARBA" id="ARBA00022679"/>
    </source>
</evidence>
<dbReference type="InterPro" id="IPR036568">
    <property type="entry name" value="GGCT-like_sf"/>
</dbReference>
<feature type="transmembrane region" description="Helical" evidence="3">
    <location>
        <begin position="6"/>
        <end position="23"/>
    </location>
</feature>
<organism evidence="5 6">
    <name type="scientific">Nocardia bovistercoris</name>
    <dbReference type="NCBI Taxonomy" id="2785916"/>
    <lineage>
        <taxon>Bacteria</taxon>
        <taxon>Bacillati</taxon>
        <taxon>Actinomycetota</taxon>
        <taxon>Actinomycetes</taxon>
        <taxon>Mycobacteriales</taxon>
        <taxon>Nocardiaceae</taxon>
        <taxon>Nocardia</taxon>
    </lineage>
</organism>
<dbReference type="GO" id="GO:0016740">
    <property type="term" value="F:transferase activity"/>
    <property type="evidence" value="ECO:0007669"/>
    <property type="project" value="UniProtKB-KW"/>
</dbReference>
<accession>A0A931I853</accession>
<evidence type="ECO:0000313" key="5">
    <source>
        <dbReference type="EMBL" id="MBH0775143.1"/>
    </source>
</evidence>
<evidence type="ECO:0000256" key="2">
    <source>
        <dbReference type="ARBA" id="ARBA00030602"/>
    </source>
</evidence>
<dbReference type="InterPro" id="IPR009288">
    <property type="entry name" value="AIG2-like_dom"/>
</dbReference>
<feature type="transmembrane region" description="Helical" evidence="3">
    <location>
        <begin position="48"/>
        <end position="65"/>
    </location>
</feature>
<dbReference type="PANTHER" id="PTHR31544">
    <property type="entry name" value="AIG2-LIKE PROTEIN D"/>
    <property type="match status" value="1"/>
</dbReference>
<keyword evidence="3" id="KW-0812">Transmembrane</keyword>
<feature type="transmembrane region" description="Helical" evidence="3">
    <location>
        <begin position="71"/>
        <end position="89"/>
    </location>
</feature>
<feature type="domain" description="Gamma-glutamylcyclotransferase AIG2-like" evidence="4">
    <location>
        <begin position="177"/>
        <end position="277"/>
    </location>
</feature>